<evidence type="ECO:0000256" key="5">
    <source>
        <dbReference type="ARBA" id="ARBA00022519"/>
    </source>
</evidence>
<feature type="transmembrane region" description="Helical" evidence="9">
    <location>
        <begin position="78"/>
        <end position="100"/>
    </location>
</feature>
<evidence type="ECO:0000256" key="9">
    <source>
        <dbReference type="RuleBase" id="RU361157"/>
    </source>
</evidence>
<dbReference type="GO" id="GO:0043190">
    <property type="term" value="C:ATP-binding cassette (ABC) transporter complex"/>
    <property type="evidence" value="ECO:0007669"/>
    <property type="project" value="InterPro"/>
</dbReference>
<keyword evidence="4 9" id="KW-1003">Cell membrane</keyword>
<keyword evidence="6 9" id="KW-0812">Transmembrane</keyword>
<keyword evidence="3 9" id="KW-0813">Transport</keyword>
<feature type="domain" description="ABC transmembrane type-2" evidence="10">
    <location>
        <begin position="44"/>
        <end position="265"/>
    </location>
</feature>
<evidence type="ECO:0000256" key="8">
    <source>
        <dbReference type="ARBA" id="ARBA00023136"/>
    </source>
</evidence>
<feature type="transmembrane region" description="Helical" evidence="9">
    <location>
        <begin position="158"/>
        <end position="178"/>
    </location>
</feature>
<evidence type="ECO:0000256" key="1">
    <source>
        <dbReference type="ARBA" id="ARBA00004429"/>
    </source>
</evidence>
<evidence type="ECO:0000256" key="2">
    <source>
        <dbReference type="ARBA" id="ARBA00007783"/>
    </source>
</evidence>
<dbReference type="Proteomes" id="UP000675940">
    <property type="component" value="Unassembled WGS sequence"/>
</dbReference>
<dbReference type="PRINTS" id="PR00164">
    <property type="entry name" value="ABC2TRNSPORT"/>
</dbReference>
<proteinExistence type="inferred from homology"/>
<dbReference type="EMBL" id="JAGISH010000013">
    <property type="protein sequence ID" value="MBP0484495.1"/>
    <property type="molecule type" value="Genomic_DNA"/>
</dbReference>
<dbReference type="GO" id="GO:0015920">
    <property type="term" value="P:lipopolysaccharide transport"/>
    <property type="evidence" value="ECO:0007669"/>
    <property type="project" value="TreeGrafter"/>
</dbReference>
<evidence type="ECO:0000256" key="7">
    <source>
        <dbReference type="ARBA" id="ARBA00022989"/>
    </source>
</evidence>
<dbReference type="PROSITE" id="PS51012">
    <property type="entry name" value="ABC_TM2"/>
    <property type="match status" value="1"/>
</dbReference>
<comment type="subcellular location">
    <subcellularLocation>
        <location evidence="1 9">Cell inner membrane</location>
        <topology evidence="1 9">Multi-pass membrane protein</topology>
    </subcellularLocation>
</comment>
<gene>
    <name evidence="11" type="ORF">J5474_18650</name>
</gene>
<evidence type="ECO:0000256" key="3">
    <source>
        <dbReference type="ARBA" id="ARBA00022448"/>
    </source>
</evidence>
<evidence type="ECO:0000256" key="6">
    <source>
        <dbReference type="ARBA" id="ARBA00022692"/>
    </source>
</evidence>
<comment type="similarity">
    <text evidence="2 9">Belongs to the ABC-2 integral membrane protein family.</text>
</comment>
<protein>
    <recommendedName>
        <fullName evidence="9">Transport permease protein</fullName>
    </recommendedName>
</protein>
<feature type="transmembrane region" description="Helical" evidence="9">
    <location>
        <begin position="245"/>
        <end position="262"/>
    </location>
</feature>
<dbReference type="PANTHER" id="PTHR30413:SF8">
    <property type="entry name" value="TRANSPORT PERMEASE PROTEIN"/>
    <property type="match status" value="1"/>
</dbReference>
<evidence type="ECO:0000259" key="10">
    <source>
        <dbReference type="PROSITE" id="PS51012"/>
    </source>
</evidence>
<feature type="transmembrane region" description="Helical" evidence="9">
    <location>
        <begin position="184"/>
        <end position="205"/>
    </location>
</feature>
<evidence type="ECO:0000313" key="11">
    <source>
        <dbReference type="EMBL" id="MBP0484495.1"/>
    </source>
</evidence>
<evidence type="ECO:0000313" key="12">
    <source>
        <dbReference type="Proteomes" id="UP000675940"/>
    </source>
</evidence>
<accession>A0A940MMB3</accession>
<dbReference type="AlphaFoldDB" id="A0A940MMB3"/>
<dbReference type="InterPro" id="IPR013525">
    <property type="entry name" value="ABC2_TM"/>
</dbReference>
<feature type="transmembrane region" description="Helical" evidence="9">
    <location>
        <begin position="120"/>
        <end position="146"/>
    </location>
</feature>
<dbReference type="Pfam" id="PF01061">
    <property type="entry name" value="ABC2_membrane"/>
    <property type="match status" value="1"/>
</dbReference>
<dbReference type="InterPro" id="IPR047817">
    <property type="entry name" value="ABC2_TM_bact-type"/>
</dbReference>
<feature type="transmembrane region" description="Helical" evidence="9">
    <location>
        <begin position="46"/>
        <end position="66"/>
    </location>
</feature>
<reference evidence="11" key="1">
    <citation type="submission" date="2021-03" db="EMBL/GenBank/DDBJ databases">
        <title>Sagittula salina sp. nov. strain M10.9X isolated from the marine waste.</title>
        <authorList>
            <person name="Satari L."/>
            <person name="Molina-Menor E."/>
            <person name="Vidal-Verdu A."/>
            <person name="Pascual J."/>
            <person name="Pereto J."/>
            <person name="Porcar M."/>
        </authorList>
    </citation>
    <scope>NUCLEOTIDE SEQUENCE</scope>
    <source>
        <strain evidence="11">M10.9X</strain>
    </source>
</reference>
<dbReference type="InterPro" id="IPR000412">
    <property type="entry name" value="ABC_2_transport"/>
</dbReference>
<comment type="caution">
    <text evidence="11">The sequence shown here is derived from an EMBL/GenBank/DDBJ whole genome shotgun (WGS) entry which is preliminary data.</text>
</comment>
<keyword evidence="7 9" id="KW-1133">Transmembrane helix</keyword>
<dbReference type="PANTHER" id="PTHR30413">
    <property type="entry name" value="INNER MEMBRANE TRANSPORT PERMEASE"/>
    <property type="match status" value="1"/>
</dbReference>
<name>A0A940MMB3_9RHOB</name>
<organism evidence="11 12">
    <name type="scientific">Sagittula salina</name>
    <dbReference type="NCBI Taxonomy" id="2820268"/>
    <lineage>
        <taxon>Bacteria</taxon>
        <taxon>Pseudomonadati</taxon>
        <taxon>Pseudomonadota</taxon>
        <taxon>Alphaproteobacteria</taxon>
        <taxon>Rhodobacterales</taxon>
        <taxon>Roseobacteraceae</taxon>
        <taxon>Sagittula</taxon>
    </lineage>
</organism>
<keyword evidence="12" id="KW-1185">Reference proteome</keyword>
<dbReference type="GO" id="GO:0140359">
    <property type="term" value="F:ABC-type transporter activity"/>
    <property type="evidence" value="ECO:0007669"/>
    <property type="project" value="InterPro"/>
</dbReference>
<evidence type="ECO:0000256" key="4">
    <source>
        <dbReference type="ARBA" id="ARBA00022475"/>
    </source>
</evidence>
<keyword evidence="8 9" id="KW-0472">Membrane</keyword>
<sequence length="272" mass="30289">MPAPLAPKGPPLRRRRPLPRLVTLRAVAALMLREMSTTYGRSPGGYLWAVLEPVAGIALLTAVFSISFHAPSLGKNFAMFYATGMLPFILFTDITGKLSQALNYSRPLLVYPRVTFVDAIAARFALNLMVQVLVGYIVLGGIMAVFETRVRPDGGTIVTAYALVGLLTLGVGTLNSYLTVRFPIYQRIWSIAMRPLFLVSCIFFLFDSIPEPYRDWLWFNPLVHVIGLVRRGFYPTYSAPYVSEIYVLALGLGTLVAGLMLLRRDHKMLLEL</sequence>
<keyword evidence="5" id="KW-0997">Cell inner membrane</keyword>